<dbReference type="EMBL" id="JASBWV010000005">
    <property type="protein sequence ID" value="KAJ9126456.1"/>
    <property type="molecule type" value="Genomic_DNA"/>
</dbReference>
<dbReference type="Proteomes" id="UP001234202">
    <property type="component" value="Unassembled WGS sequence"/>
</dbReference>
<gene>
    <name evidence="1" type="ORF">QFC24_002199</name>
</gene>
<name>A0ACC2XS49_9TREE</name>
<keyword evidence="2" id="KW-1185">Reference proteome</keyword>
<sequence>MTTHHPRQFPVILMTGTPGTGKSTTAALLASSSSIPLKHLNISDIVKENSFHEGWDEEWNSWTLDEDRLLDYLEDVINPRDAPATTGFIIDHHSPSLKTGKAKTSCINCSSFYSLGWLTPSRLSAISSNSKYKANKIQENVSAEIMEVISAETRESYEPEIVVELRSDGLVDNEMDDNVRRIEEWCANWIKNSVERELAEGDGAAEESDE</sequence>
<comment type="caution">
    <text evidence="1">The sequence shown here is derived from an EMBL/GenBank/DDBJ whole genome shotgun (WGS) entry which is preliminary data.</text>
</comment>
<reference evidence="1" key="1">
    <citation type="submission" date="2023-04" db="EMBL/GenBank/DDBJ databases">
        <title>Draft Genome sequencing of Naganishia species isolated from polar environments using Oxford Nanopore Technology.</title>
        <authorList>
            <person name="Leo P."/>
            <person name="Venkateswaran K."/>
        </authorList>
    </citation>
    <scope>NUCLEOTIDE SEQUENCE</scope>
    <source>
        <strain evidence="1">DBVPG 5303</strain>
    </source>
</reference>
<evidence type="ECO:0000313" key="2">
    <source>
        <dbReference type="Proteomes" id="UP001234202"/>
    </source>
</evidence>
<proteinExistence type="predicted"/>
<protein>
    <submittedName>
        <fullName evidence="1">Uncharacterized protein</fullName>
    </submittedName>
</protein>
<evidence type="ECO:0000313" key="1">
    <source>
        <dbReference type="EMBL" id="KAJ9126456.1"/>
    </source>
</evidence>
<accession>A0ACC2XS49</accession>
<organism evidence="1 2">
    <name type="scientific">Naganishia onofrii</name>
    <dbReference type="NCBI Taxonomy" id="1851511"/>
    <lineage>
        <taxon>Eukaryota</taxon>
        <taxon>Fungi</taxon>
        <taxon>Dikarya</taxon>
        <taxon>Basidiomycota</taxon>
        <taxon>Agaricomycotina</taxon>
        <taxon>Tremellomycetes</taxon>
        <taxon>Filobasidiales</taxon>
        <taxon>Filobasidiaceae</taxon>
        <taxon>Naganishia</taxon>
    </lineage>
</organism>